<protein>
    <submittedName>
        <fullName evidence="2">Uncharacterized protein</fullName>
    </submittedName>
</protein>
<sequence length="113" mass="12552">MANGKRNDRTNPRSVGLLRLSTARAGSPELGSRQIDRRPKDRPSRKTRGLLRPRGLSYQKEDRDPRFGSCFHFPPVGGREGPNWVRPPPSPEPQTIGIGLEPSRALQSFSLGP</sequence>
<dbReference type="Proteomes" id="UP000826195">
    <property type="component" value="Unassembled WGS sequence"/>
</dbReference>
<evidence type="ECO:0000313" key="2">
    <source>
        <dbReference type="EMBL" id="KAH0535560.1"/>
    </source>
</evidence>
<comment type="caution">
    <text evidence="2">The sequence shown here is derived from an EMBL/GenBank/DDBJ whole genome shotgun (WGS) entry which is preliminary data.</text>
</comment>
<keyword evidence="3" id="KW-1185">Reference proteome</keyword>
<gene>
    <name evidence="2" type="ORF">KQX54_017190</name>
</gene>
<proteinExistence type="predicted"/>
<feature type="region of interest" description="Disordered" evidence="1">
    <location>
        <begin position="1"/>
        <end position="113"/>
    </location>
</feature>
<evidence type="ECO:0000313" key="3">
    <source>
        <dbReference type="Proteomes" id="UP000826195"/>
    </source>
</evidence>
<feature type="compositionally biased region" description="Basic and acidic residues" evidence="1">
    <location>
        <begin position="34"/>
        <end position="44"/>
    </location>
</feature>
<dbReference type="EMBL" id="JAHXZJ010002982">
    <property type="protein sequence ID" value="KAH0535560.1"/>
    <property type="molecule type" value="Genomic_DNA"/>
</dbReference>
<evidence type="ECO:0000256" key="1">
    <source>
        <dbReference type="SAM" id="MobiDB-lite"/>
    </source>
</evidence>
<reference evidence="2 3" key="1">
    <citation type="journal article" date="2021" name="J. Hered.">
        <title>A chromosome-level genome assembly of the parasitoid wasp, Cotesia glomerata (Hymenoptera: Braconidae).</title>
        <authorList>
            <person name="Pinto B.J."/>
            <person name="Weis J.J."/>
            <person name="Gamble T."/>
            <person name="Ode P.J."/>
            <person name="Paul R."/>
            <person name="Zaspel J.M."/>
        </authorList>
    </citation>
    <scope>NUCLEOTIDE SEQUENCE [LARGE SCALE GENOMIC DNA]</scope>
    <source>
        <strain evidence="2">CgM1</strain>
    </source>
</reference>
<dbReference type="AlphaFoldDB" id="A0AAV7HTW0"/>
<accession>A0AAV7HTW0</accession>
<feature type="compositionally biased region" description="Basic and acidic residues" evidence="1">
    <location>
        <begin position="1"/>
        <end position="11"/>
    </location>
</feature>
<name>A0AAV7HTW0_COTGL</name>
<organism evidence="2 3">
    <name type="scientific">Cotesia glomerata</name>
    <name type="common">Lepidopteran parasitic wasp</name>
    <name type="synonym">Apanteles glomeratus</name>
    <dbReference type="NCBI Taxonomy" id="32391"/>
    <lineage>
        <taxon>Eukaryota</taxon>
        <taxon>Metazoa</taxon>
        <taxon>Ecdysozoa</taxon>
        <taxon>Arthropoda</taxon>
        <taxon>Hexapoda</taxon>
        <taxon>Insecta</taxon>
        <taxon>Pterygota</taxon>
        <taxon>Neoptera</taxon>
        <taxon>Endopterygota</taxon>
        <taxon>Hymenoptera</taxon>
        <taxon>Apocrita</taxon>
        <taxon>Ichneumonoidea</taxon>
        <taxon>Braconidae</taxon>
        <taxon>Microgastrinae</taxon>
        <taxon>Cotesia</taxon>
    </lineage>
</organism>